<comment type="caution">
    <text evidence="2">The sequence shown here is derived from an EMBL/GenBank/DDBJ whole genome shotgun (WGS) entry which is preliminary data.</text>
</comment>
<reference evidence="2" key="1">
    <citation type="submission" date="2022-12" db="EMBL/GenBank/DDBJ databases">
        <title>Isolation and characterisation of novel Methanocorpusculum spp. from native Australian herbivores indicates the genus is ancestrally host-associated.</title>
        <authorList>
            <person name="Volmer J.G."/>
            <person name="Soo R.M."/>
            <person name="Evans P.N."/>
            <person name="Hoedt E.C."/>
            <person name="Astorga Alsina A.L."/>
            <person name="Woodcroft B.J."/>
            <person name="Tyson G.W."/>
            <person name="Hugenholtz P."/>
            <person name="Morrison M."/>
        </authorList>
    </citation>
    <scope>NUCLEOTIDE SEQUENCE</scope>
    <source>
        <strain evidence="2">MG</strain>
    </source>
</reference>
<dbReference type="Proteomes" id="UP001141422">
    <property type="component" value="Unassembled WGS sequence"/>
</dbReference>
<accession>A0ABT4IEQ8</accession>
<evidence type="ECO:0000313" key="3">
    <source>
        <dbReference type="Proteomes" id="UP001141422"/>
    </source>
</evidence>
<evidence type="ECO:0000313" key="2">
    <source>
        <dbReference type="EMBL" id="MCZ0860222.1"/>
    </source>
</evidence>
<feature type="region of interest" description="Disordered" evidence="1">
    <location>
        <begin position="1"/>
        <end position="58"/>
    </location>
</feature>
<sequence length="58" mass="6222">MATNTGSGYRSGAVGNKKRGNPRTQVETPSGYRKRDGNTGRFMAGKKDGSAFKGVRKE</sequence>
<evidence type="ECO:0000256" key="1">
    <source>
        <dbReference type="SAM" id="MobiDB-lite"/>
    </source>
</evidence>
<dbReference type="EMBL" id="JAPTGB010000005">
    <property type="protein sequence ID" value="MCZ0860222.1"/>
    <property type="molecule type" value="Genomic_DNA"/>
</dbReference>
<proteinExistence type="predicted"/>
<keyword evidence="3" id="KW-1185">Reference proteome</keyword>
<protein>
    <submittedName>
        <fullName evidence="2">Uncharacterized protein</fullName>
    </submittedName>
</protein>
<organism evidence="2 3">
    <name type="scientific">Methanocorpusculum petauri</name>
    <dbReference type="NCBI Taxonomy" id="3002863"/>
    <lineage>
        <taxon>Archaea</taxon>
        <taxon>Methanobacteriati</taxon>
        <taxon>Methanobacteriota</taxon>
        <taxon>Stenosarchaea group</taxon>
        <taxon>Methanomicrobia</taxon>
        <taxon>Methanomicrobiales</taxon>
        <taxon>Methanocorpusculaceae</taxon>
        <taxon>Methanocorpusculum</taxon>
    </lineage>
</organism>
<dbReference type="RefSeq" id="WP_268924443.1">
    <property type="nucleotide sequence ID" value="NZ_JAPTGB010000005.1"/>
</dbReference>
<gene>
    <name evidence="2" type="ORF">O0S10_03120</name>
</gene>
<name>A0ABT4IEQ8_9EURY</name>
<feature type="compositionally biased region" description="Basic and acidic residues" evidence="1">
    <location>
        <begin position="45"/>
        <end position="58"/>
    </location>
</feature>